<dbReference type="STRING" id="699431.SY89_01447"/>
<evidence type="ECO:0000313" key="4">
    <source>
        <dbReference type="EMBL" id="KPN30710.1"/>
    </source>
</evidence>
<dbReference type="OrthoDB" id="313610at2157"/>
<keyword evidence="5" id="KW-1185">Reference proteome</keyword>
<dbReference type="Proteomes" id="UP000050535">
    <property type="component" value="Unassembled WGS sequence"/>
</dbReference>
<keyword evidence="1" id="KW-0732">Signal</keyword>
<name>A0A0P7I1R6_9EURY</name>
<evidence type="ECO:0000259" key="3">
    <source>
        <dbReference type="Pfam" id="PF18204"/>
    </source>
</evidence>
<dbReference type="GO" id="GO:0005886">
    <property type="term" value="C:plasma membrane"/>
    <property type="evidence" value="ECO:0007669"/>
    <property type="project" value="UniProtKB-SubCell"/>
</dbReference>
<reference evidence="5" key="1">
    <citation type="submission" date="2013-11" db="EMBL/GenBank/DDBJ databases">
        <authorList>
            <person name="Hoang H.T."/>
            <person name="Killian M.L."/>
            <person name="Madson D.M."/>
            <person name="Arruda P.H.E."/>
            <person name="Sun D."/>
            <person name="Schwartz K.J."/>
            <person name="Yoon K."/>
        </authorList>
    </citation>
    <scope>NUCLEOTIDE SEQUENCE [LARGE SCALE GENOMIC DNA]</scope>
    <source>
        <strain evidence="5">CDK2</strain>
    </source>
</reference>
<gene>
    <name evidence="4" type="ORF">SY89_01447</name>
</gene>
<comment type="caution">
    <text evidence="4">The sequence shown here is derived from an EMBL/GenBank/DDBJ whole genome shotgun (WGS) entry which is preliminary data.</text>
</comment>
<dbReference type="EMBL" id="LGUC01000001">
    <property type="protein sequence ID" value="KPN30710.1"/>
    <property type="molecule type" value="Genomic_DNA"/>
</dbReference>
<dbReference type="Pfam" id="PF18204">
    <property type="entry name" value="PGF-CTERM"/>
    <property type="match status" value="1"/>
</dbReference>
<dbReference type="InterPro" id="IPR026371">
    <property type="entry name" value="PGF_CTERM"/>
</dbReference>
<evidence type="ECO:0000313" key="5">
    <source>
        <dbReference type="Proteomes" id="UP000050535"/>
    </source>
</evidence>
<dbReference type="AlphaFoldDB" id="A0A0P7I1R6"/>
<evidence type="ECO:0000256" key="1">
    <source>
        <dbReference type="ARBA" id="ARBA00022729"/>
    </source>
</evidence>
<dbReference type="RefSeq" id="WP_054583593.1">
    <property type="nucleotide sequence ID" value="NZ_LGUC01000001.1"/>
</dbReference>
<feature type="region of interest" description="Disordered" evidence="2">
    <location>
        <begin position="280"/>
        <end position="299"/>
    </location>
</feature>
<accession>A0A0P7I1R6</accession>
<dbReference type="GO" id="GO:0030115">
    <property type="term" value="C:S-layer"/>
    <property type="evidence" value="ECO:0007669"/>
    <property type="project" value="UniProtKB-SubCell"/>
</dbReference>
<feature type="domain" description="PGF-CTERM archaeal protein-sorting signal" evidence="3">
    <location>
        <begin position="301"/>
        <end position="321"/>
    </location>
</feature>
<protein>
    <submittedName>
        <fullName evidence="4">PGF-CTERM archaeal protein-sorting signal</fullName>
    </submittedName>
</protein>
<dbReference type="NCBIfam" id="TIGR04126">
    <property type="entry name" value="PGF_CTERM"/>
    <property type="match status" value="1"/>
</dbReference>
<sequence>MNTRNTALSLALVLLLAAVAPAAAATAPVESDAVGDLTVTTAPATTSATAAAEAGSQSDPTNSIVSANDVVVLRLDAAGVAAEADDDGTLLGDELELSLQQTESSVDTNESAKTLAATADTEGVAANATENAVYVAIDLEKTTFQQGNGSSVAAVGDSFTASATLTDAVTDGENYTRTATFGVVEPKVNFLDGVTEAPAGEVVNYEVATTLAPGTSLTFSLVSNAGGESSAETTTQVTVNDNGRATGQFSFFTFEANEEYTISITSEEAGLNKTWTGTAQATGTQTEEPTDTSTQTSTSAPGFGVVAALLALVGAGFVARRE</sequence>
<organism evidence="4 5">
    <name type="scientific">Halolamina pelagica</name>
    <dbReference type="NCBI Taxonomy" id="699431"/>
    <lineage>
        <taxon>Archaea</taxon>
        <taxon>Methanobacteriati</taxon>
        <taxon>Methanobacteriota</taxon>
        <taxon>Stenosarchaea group</taxon>
        <taxon>Halobacteria</taxon>
        <taxon>Halobacteriales</taxon>
        <taxon>Haloferacaceae</taxon>
    </lineage>
</organism>
<evidence type="ECO:0000256" key="2">
    <source>
        <dbReference type="SAM" id="MobiDB-lite"/>
    </source>
</evidence>
<proteinExistence type="predicted"/>